<proteinExistence type="predicted"/>
<name>A0ABR3GHW2_9PEZI</name>
<keyword evidence="2" id="KW-0472">Membrane</keyword>
<keyword evidence="4" id="KW-1185">Reference proteome</keyword>
<feature type="region of interest" description="Disordered" evidence="1">
    <location>
        <begin position="168"/>
        <end position="219"/>
    </location>
</feature>
<feature type="compositionally biased region" description="Low complexity" evidence="1">
    <location>
        <begin position="184"/>
        <end position="196"/>
    </location>
</feature>
<sequence length="219" mass="24036">MSPSIHPRIHPSIFIYHGPYVSCLIRSSRSASTGRVTVLNIAESLVLILAIISLVLLMAATTTVLLAVILMRCNHVLGIVLASNITTAGLIWKLAEHPMVAGNDLFDVRGNADHGSIQQHTNRCTTEAEKEVEGQENQAAKQSGRLSRIRWRGAGQRLKQRIYDMVSARRRNSKTRRNPTPLNTTESTTKSFETSTIPESDVQCLEPSGTDTEHPSGSI</sequence>
<feature type="compositionally biased region" description="Basic residues" evidence="1">
    <location>
        <begin position="168"/>
        <end position="177"/>
    </location>
</feature>
<evidence type="ECO:0000256" key="1">
    <source>
        <dbReference type="SAM" id="MobiDB-lite"/>
    </source>
</evidence>
<reference evidence="3 4" key="1">
    <citation type="submission" date="2024-02" db="EMBL/GenBank/DDBJ databases">
        <title>Discinaceae phylogenomics.</title>
        <authorList>
            <person name="Dirks A.C."/>
            <person name="James T.Y."/>
        </authorList>
    </citation>
    <scope>NUCLEOTIDE SEQUENCE [LARGE SCALE GENOMIC DNA]</scope>
    <source>
        <strain evidence="3 4">ACD0624</strain>
    </source>
</reference>
<keyword evidence="2" id="KW-0812">Transmembrane</keyword>
<feature type="transmembrane region" description="Helical" evidence="2">
    <location>
        <begin position="76"/>
        <end position="95"/>
    </location>
</feature>
<organism evidence="3 4">
    <name type="scientific">Discina gigas</name>
    <dbReference type="NCBI Taxonomy" id="1032678"/>
    <lineage>
        <taxon>Eukaryota</taxon>
        <taxon>Fungi</taxon>
        <taxon>Dikarya</taxon>
        <taxon>Ascomycota</taxon>
        <taxon>Pezizomycotina</taxon>
        <taxon>Pezizomycetes</taxon>
        <taxon>Pezizales</taxon>
        <taxon>Discinaceae</taxon>
        <taxon>Discina</taxon>
    </lineage>
</organism>
<evidence type="ECO:0000256" key="2">
    <source>
        <dbReference type="SAM" id="Phobius"/>
    </source>
</evidence>
<gene>
    <name evidence="3" type="ORF">Q9L58_005646</name>
</gene>
<keyword evidence="2" id="KW-1133">Transmembrane helix</keyword>
<evidence type="ECO:0000313" key="4">
    <source>
        <dbReference type="Proteomes" id="UP001447188"/>
    </source>
</evidence>
<comment type="caution">
    <text evidence="3">The sequence shown here is derived from an EMBL/GenBank/DDBJ whole genome shotgun (WGS) entry which is preliminary data.</text>
</comment>
<feature type="transmembrane region" description="Helical" evidence="2">
    <location>
        <begin position="45"/>
        <end position="70"/>
    </location>
</feature>
<dbReference type="Proteomes" id="UP001447188">
    <property type="component" value="Unassembled WGS sequence"/>
</dbReference>
<protein>
    <submittedName>
        <fullName evidence="3">Uncharacterized protein</fullName>
    </submittedName>
</protein>
<evidence type="ECO:0000313" key="3">
    <source>
        <dbReference type="EMBL" id="KAL0635438.1"/>
    </source>
</evidence>
<accession>A0ABR3GHW2</accession>
<dbReference type="EMBL" id="JBBBZM010000070">
    <property type="protein sequence ID" value="KAL0635438.1"/>
    <property type="molecule type" value="Genomic_DNA"/>
</dbReference>